<dbReference type="InterPro" id="IPR038765">
    <property type="entry name" value="Papain-like_cys_pep_sf"/>
</dbReference>
<evidence type="ECO:0000256" key="4">
    <source>
        <dbReference type="ARBA" id="ARBA00022807"/>
    </source>
</evidence>
<name>A0A8S5V620_9CAUD</name>
<keyword evidence="2" id="KW-0645">Protease</keyword>
<dbReference type="GO" id="GO:0008234">
    <property type="term" value="F:cysteine-type peptidase activity"/>
    <property type="evidence" value="ECO:0007669"/>
    <property type="project" value="UniProtKB-KW"/>
</dbReference>
<evidence type="ECO:0000256" key="1">
    <source>
        <dbReference type="ARBA" id="ARBA00007074"/>
    </source>
</evidence>
<dbReference type="Gene3D" id="3.90.1720.10">
    <property type="entry name" value="endopeptidase domain like (from Nostoc punctiforme)"/>
    <property type="match status" value="1"/>
</dbReference>
<feature type="region of interest" description="Disordered" evidence="5">
    <location>
        <begin position="356"/>
        <end position="378"/>
    </location>
</feature>
<sequence length="506" mass="56739">MAKTQVIISHNRKLYEISKQCTKISFDDKLNDGSSKLSLTVLGSINDFDNGDAIQFIYNDVKIFNGFIFEVEQNRKKEVTITAHDQLRYCKAKDLIAITNKDTATTLVNRMITYLQLKKGAVVDTKYKLSFDAKTGSTWLDVIYEKMSETLLNTGKKYVLRDEFGKICLRDITKCYMNFIIGDKSLLYDYTYKKSINDDFYNQVKLYGEIDSESKSTSKSKTKKTTKTKKLEIVMMRDNNSIKKYGTLQYFEDVSGKESQINKAKMKEKAKVLLADYNRTKNAFSVECIGVPEVRAGNIIKVVVNELGAKENHIVESVTHEFLPVHTMSIEFAEVFEKESGKSDIETITKTRTIKASEATSNTGTSIKNNQSSSQTSGEASSVISIARSFIGKVTYVFGASSPESGRSDCSGFTQYCYKKVGVSIGRTTNDQVRAGSKVEKSNLQPGDLIMFKNTYNSGYLYGVSHVGIYLGGGEFIHCSSSKGVTISSLNSSYYKEHYLMGRRVL</sequence>
<evidence type="ECO:0000259" key="6">
    <source>
        <dbReference type="PROSITE" id="PS51935"/>
    </source>
</evidence>
<dbReference type="Pfam" id="PF24032">
    <property type="entry name" value="YQBQ"/>
    <property type="match status" value="1"/>
</dbReference>
<dbReference type="PROSITE" id="PS51935">
    <property type="entry name" value="NLPC_P60"/>
    <property type="match status" value="1"/>
</dbReference>
<evidence type="ECO:0000256" key="3">
    <source>
        <dbReference type="ARBA" id="ARBA00022801"/>
    </source>
</evidence>
<keyword evidence="3" id="KW-0378">Hydrolase</keyword>
<dbReference type="PANTHER" id="PTHR47053:SF1">
    <property type="entry name" value="MUREIN DD-ENDOPEPTIDASE MEPH-RELATED"/>
    <property type="match status" value="1"/>
</dbReference>
<comment type="similarity">
    <text evidence="1">Belongs to the peptidase C40 family.</text>
</comment>
<organism evidence="7">
    <name type="scientific">Siphoviridae sp. ctdd214</name>
    <dbReference type="NCBI Taxonomy" id="2825581"/>
    <lineage>
        <taxon>Viruses</taxon>
        <taxon>Duplodnaviria</taxon>
        <taxon>Heunggongvirae</taxon>
        <taxon>Uroviricota</taxon>
        <taxon>Caudoviricetes</taxon>
    </lineage>
</organism>
<dbReference type="PANTHER" id="PTHR47053">
    <property type="entry name" value="MUREIN DD-ENDOPEPTIDASE MEPH-RELATED"/>
    <property type="match status" value="1"/>
</dbReference>
<dbReference type="InterPro" id="IPR051202">
    <property type="entry name" value="Peptidase_C40"/>
</dbReference>
<dbReference type="InterPro" id="IPR000064">
    <property type="entry name" value="NLP_P60_dom"/>
</dbReference>
<proteinExistence type="inferred from homology"/>
<reference evidence="7" key="1">
    <citation type="journal article" date="2021" name="Proc. Natl. Acad. Sci. U.S.A.">
        <title>A Catalog of Tens of Thousands of Viruses from Human Metagenomes Reveals Hidden Associations with Chronic Diseases.</title>
        <authorList>
            <person name="Tisza M.J."/>
            <person name="Buck C.B."/>
        </authorList>
    </citation>
    <scope>NUCLEOTIDE SEQUENCE</scope>
    <source>
        <strain evidence="7">Ctdd214</strain>
    </source>
</reference>
<dbReference type="GO" id="GO:0001897">
    <property type="term" value="P:symbiont-mediated cytolysis of host cell"/>
    <property type="evidence" value="ECO:0007669"/>
    <property type="project" value="UniProtKB-ARBA"/>
</dbReference>
<evidence type="ECO:0000256" key="2">
    <source>
        <dbReference type="ARBA" id="ARBA00022670"/>
    </source>
</evidence>
<dbReference type="InterPro" id="IPR056937">
    <property type="entry name" value="YqbQ/XkdQ"/>
</dbReference>
<evidence type="ECO:0000313" key="7">
    <source>
        <dbReference type="EMBL" id="DAG02141.1"/>
    </source>
</evidence>
<protein>
    <submittedName>
        <fullName evidence="7">43 kDa tail protein</fullName>
    </submittedName>
</protein>
<dbReference type="Pfam" id="PF00877">
    <property type="entry name" value="NLPC_P60"/>
    <property type="match status" value="1"/>
</dbReference>
<dbReference type="SUPFAM" id="SSF54001">
    <property type="entry name" value="Cysteine proteinases"/>
    <property type="match status" value="1"/>
</dbReference>
<evidence type="ECO:0000256" key="5">
    <source>
        <dbReference type="SAM" id="MobiDB-lite"/>
    </source>
</evidence>
<dbReference type="GO" id="GO:0006508">
    <property type="term" value="P:proteolysis"/>
    <property type="evidence" value="ECO:0007669"/>
    <property type="project" value="UniProtKB-KW"/>
</dbReference>
<keyword evidence="4" id="KW-0788">Thiol protease</keyword>
<feature type="compositionally biased region" description="Polar residues" evidence="5">
    <location>
        <begin position="358"/>
        <end position="371"/>
    </location>
</feature>
<feature type="domain" description="NlpC/P60" evidence="6">
    <location>
        <begin position="377"/>
        <end position="506"/>
    </location>
</feature>
<dbReference type="EMBL" id="BK016204">
    <property type="protein sequence ID" value="DAG02141.1"/>
    <property type="molecule type" value="Genomic_DNA"/>
</dbReference>
<accession>A0A8S5V620</accession>